<dbReference type="GO" id="GO:0008270">
    <property type="term" value="F:zinc ion binding"/>
    <property type="evidence" value="ECO:0007669"/>
    <property type="project" value="UniProtKB-KW"/>
</dbReference>
<organism evidence="8 9">
    <name type="scientific">Paramuricea clavata</name>
    <name type="common">Red gorgonian</name>
    <name type="synonym">Violescent sea-whip</name>
    <dbReference type="NCBI Taxonomy" id="317549"/>
    <lineage>
        <taxon>Eukaryota</taxon>
        <taxon>Metazoa</taxon>
        <taxon>Cnidaria</taxon>
        <taxon>Anthozoa</taxon>
        <taxon>Octocorallia</taxon>
        <taxon>Malacalcyonacea</taxon>
        <taxon>Plexauridae</taxon>
        <taxon>Paramuricea</taxon>
    </lineage>
</organism>
<evidence type="ECO:0000256" key="3">
    <source>
        <dbReference type="ARBA" id="ARBA00022801"/>
    </source>
</evidence>
<evidence type="ECO:0000256" key="1">
    <source>
        <dbReference type="ARBA" id="ARBA00022723"/>
    </source>
</evidence>
<name>A0A6S7LU63_PARCT</name>
<comment type="caution">
    <text evidence="8">The sequence shown here is derived from an EMBL/GenBank/DDBJ whole genome shotgun (WGS) entry which is preliminary data.</text>
</comment>
<gene>
    <name evidence="8" type="ORF">PACLA_8A059608</name>
</gene>
<dbReference type="OrthoDB" id="8948907at2759"/>
<dbReference type="GO" id="GO:0004190">
    <property type="term" value="F:aspartic-type endopeptidase activity"/>
    <property type="evidence" value="ECO:0007669"/>
    <property type="project" value="InterPro"/>
</dbReference>
<sequence length="734" mass="83316">MAEELQVKMQTTVCQAPEETLQAMAKDFKLDISEQRKKHKRKRCFRISTPVKQNAGQSTLQGMLESTSVFRRQFKIVGQIGQPNEKDKLSFTSLTRQIDTGVKQGYTEQEIVDGVIRAINGGMVLRSYVETYKDLSLERLRKILRNHYDVKSATELYQSLASICQGSKETPQEFLMRALDLRQKILFSSTQYQSEDTLAYENDHIQKLFLRTVETGLQDANVRVRVRGYLRNPTISDEELILQVNNAVSTQNEPEAASPGPEVAERSLRSQRCSYCGKDDDKMTLYCCAQCKCIVYCSKHCQKRHWNDHRNNCKTLRDLTWACQNETRSNNKTFTSHLTPSEHAKIAKLVGRRCTVKCSLNEFESTVLWDTGAQVSIVSKEMIEKHFPKNVIKNISELINGELDLTAANGTRIAYSGWTEIEVRLISSKEKDPSVMVPFLVTNDSLEYPILGYNVIEELIKPMNTSDIQSAHIATVQASFQGFDEKVLLELVRLIQTARANELCTIKSPKKDFVIPAKKTFKVNCRANTGPVEKTTLVLFEPDELTPCPDGLSVHETVTTVKQGSTSQVKIDVTNTTNHDIVVRKHTVLGSLQLIKSITPVEVKLAEKSSKEKERTVTATQSQVNAMAKETRERDNTTDDQFLPEVDLSGLTERQRQVVTNMLKDECHSFARNDEDIGYIKDLELEINLTTNEPVQKNYVSVPRPLYPKVKQYIEDLLNNEFIRESKSAYSSPV</sequence>
<feature type="non-terminal residue" evidence="8">
    <location>
        <position position="734"/>
    </location>
</feature>
<feature type="domain" description="MYND-type" evidence="7">
    <location>
        <begin position="273"/>
        <end position="313"/>
    </location>
</feature>
<keyword evidence="3" id="KW-0378">Hydrolase</keyword>
<keyword evidence="2 5" id="KW-0863">Zinc-finger</keyword>
<dbReference type="AlphaFoldDB" id="A0A6S7LU63"/>
<dbReference type="SUPFAM" id="SSF50630">
    <property type="entry name" value="Acid proteases"/>
    <property type="match status" value="1"/>
</dbReference>
<evidence type="ECO:0000259" key="7">
    <source>
        <dbReference type="PROSITE" id="PS50865"/>
    </source>
</evidence>
<reference evidence="8" key="1">
    <citation type="submission" date="2020-04" db="EMBL/GenBank/DDBJ databases">
        <authorList>
            <person name="Alioto T."/>
            <person name="Alioto T."/>
            <person name="Gomez Garrido J."/>
        </authorList>
    </citation>
    <scope>NUCLEOTIDE SEQUENCE</scope>
    <source>
        <strain evidence="8">A484AB</strain>
    </source>
</reference>
<evidence type="ECO:0000313" key="9">
    <source>
        <dbReference type="Proteomes" id="UP001152795"/>
    </source>
</evidence>
<dbReference type="EMBL" id="CACRXK020032822">
    <property type="protein sequence ID" value="CAB4043649.1"/>
    <property type="molecule type" value="Genomic_DNA"/>
</dbReference>
<accession>A0A6S7LU63</accession>
<dbReference type="InterPro" id="IPR002893">
    <property type="entry name" value="Znf_MYND"/>
</dbReference>
<dbReference type="Gene3D" id="6.10.140.2220">
    <property type="match status" value="1"/>
</dbReference>
<proteinExistence type="predicted"/>
<evidence type="ECO:0000256" key="4">
    <source>
        <dbReference type="ARBA" id="ARBA00022833"/>
    </source>
</evidence>
<dbReference type="Proteomes" id="UP001152795">
    <property type="component" value="Unassembled WGS sequence"/>
</dbReference>
<dbReference type="GO" id="GO:0006508">
    <property type="term" value="P:proteolysis"/>
    <property type="evidence" value="ECO:0007669"/>
    <property type="project" value="InterPro"/>
</dbReference>
<evidence type="ECO:0000256" key="2">
    <source>
        <dbReference type="ARBA" id="ARBA00022771"/>
    </source>
</evidence>
<evidence type="ECO:0000259" key="6">
    <source>
        <dbReference type="PROSITE" id="PS50175"/>
    </source>
</evidence>
<dbReference type="PROSITE" id="PS50175">
    <property type="entry name" value="ASP_PROT_RETROV"/>
    <property type="match status" value="1"/>
</dbReference>
<keyword evidence="1" id="KW-0479">Metal-binding</keyword>
<dbReference type="SUPFAM" id="SSF144232">
    <property type="entry name" value="HIT/MYND zinc finger-like"/>
    <property type="match status" value="1"/>
</dbReference>
<feature type="domain" description="Peptidase A2" evidence="6">
    <location>
        <begin position="365"/>
        <end position="455"/>
    </location>
</feature>
<protein>
    <submittedName>
        <fullName evidence="8">Retrovirus-related Pol poly from transposon</fullName>
    </submittedName>
</protein>
<dbReference type="PROSITE" id="PS50865">
    <property type="entry name" value="ZF_MYND_2"/>
    <property type="match status" value="1"/>
</dbReference>
<dbReference type="Pfam" id="PF01753">
    <property type="entry name" value="zf-MYND"/>
    <property type="match status" value="1"/>
</dbReference>
<keyword evidence="9" id="KW-1185">Reference proteome</keyword>
<evidence type="ECO:0000313" key="8">
    <source>
        <dbReference type="EMBL" id="CAB4043649.1"/>
    </source>
</evidence>
<keyword evidence="4" id="KW-0862">Zinc</keyword>
<dbReference type="Gene3D" id="2.40.70.10">
    <property type="entry name" value="Acid Proteases"/>
    <property type="match status" value="1"/>
</dbReference>
<evidence type="ECO:0000256" key="5">
    <source>
        <dbReference type="PROSITE-ProRule" id="PRU00134"/>
    </source>
</evidence>
<dbReference type="InterPro" id="IPR001995">
    <property type="entry name" value="Peptidase_A2_cat"/>
</dbReference>
<dbReference type="PROSITE" id="PS01360">
    <property type="entry name" value="ZF_MYND_1"/>
    <property type="match status" value="1"/>
</dbReference>
<dbReference type="InterPro" id="IPR021109">
    <property type="entry name" value="Peptidase_aspartic_dom_sf"/>
</dbReference>